<dbReference type="GO" id="GO:0006355">
    <property type="term" value="P:regulation of DNA-templated transcription"/>
    <property type="evidence" value="ECO:0007669"/>
    <property type="project" value="InterPro"/>
</dbReference>
<dbReference type="InterPro" id="IPR051677">
    <property type="entry name" value="AfsR-DnrI-RedD_regulator"/>
</dbReference>
<dbReference type="AlphaFoldDB" id="A0A429X1C5"/>
<dbReference type="SUPFAM" id="SSF46894">
    <property type="entry name" value="C-terminal effector domain of the bipartite response regulators"/>
    <property type="match status" value="1"/>
</dbReference>
<feature type="domain" description="OmpR/PhoB-type" evidence="9">
    <location>
        <begin position="122"/>
        <end position="224"/>
    </location>
</feature>
<dbReference type="Gene3D" id="1.25.40.10">
    <property type="entry name" value="Tetratricopeptide repeat domain"/>
    <property type="match status" value="1"/>
</dbReference>
<dbReference type="SMART" id="SM00448">
    <property type="entry name" value="REC"/>
    <property type="match status" value="1"/>
</dbReference>
<reference evidence="10 13" key="2">
    <citation type="submission" date="2021-03" db="EMBL/GenBank/DDBJ databases">
        <title>Antimicrobial resistance genes in bacteria isolated from Japanese honey, and their potential for conferring macrolide and lincosamide resistance in the American foulbrood pathogen Paenibacillus larvae.</title>
        <authorList>
            <person name="Okamoto M."/>
            <person name="Kumagai M."/>
            <person name="Kanamori H."/>
            <person name="Takamatsu D."/>
        </authorList>
    </citation>
    <scope>NUCLEOTIDE SEQUENCE [LARGE SCALE GENOMIC DNA]</scope>
    <source>
        <strain evidence="10 13">J6TS1</strain>
    </source>
</reference>
<dbReference type="Gene3D" id="3.40.50.2300">
    <property type="match status" value="1"/>
</dbReference>
<dbReference type="InterPro" id="IPR016032">
    <property type="entry name" value="Sig_transdc_resp-reg_C-effctor"/>
</dbReference>
<dbReference type="SUPFAM" id="SSF48452">
    <property type="entry name" value="TPR-like"/>
    <property type="match status" value="1"/>
</dbReference>
<dbReference type="Pfam" id="PF00486">
    <property type="entry name" value="Trans_reg_C"/>
    <property type="match status" value="1"/>
</dbReference>
<evidence type="ECO:0000259" key="8">
    <source>
        <dbReference type="PROSITE" id="PS50110"/>
    </source>
</evidence>
<dbReference type="InterPro" id="IPR001867">
    <property type="entry name" value="OmpR/PhoB-type_DNA-bd"/>
</dbReference>
<dbReference type="Proteomes" id="UP000680670">
    <property type="component" value="Unassembled WGS sequence"/>
</dbReference>
<comment type="caution">
    <text evidence="11">The sequence shown here is derived from an EMBL/GenBank/DDBJ whole genome shotgun (WGS) entry which is preliminary data.</text>
</comment>
<feature type="DNA-binding region" description="OmpR/PhoB-type" evidence="7">
    <location>
        <begin position="122"/>
        <end position="224"/>
    </location>
</feature>
<dbReference type="PROSITE" id="PS50110">
    <property type="entry name" value="RESPONSE_REGULATORY"/>
    <property type="match status" value="1"/>
</dbReference>
<dbReference type="InterPro" id="IPR011990">
    <property type="entry name" value="TPR-like_helical_dom_sf"/>
</dbReference>
<evidence type="ECO:0000313" key="10">
    <source>
        <dbReference type="EMBL" id="GIN96083.1"/>
    </source>
</evidence>
<evidence type="ECO:0000256" key="2">
    <source>
        <dbReference type="ARBA" id="ARBA00023012"/>
    </source>
</evidence>
<dbReference type="Gene3D" id="1.10.10.10">
    <property type="entry name" value="Winged helix-like DNA-binding domain superfamily/Winged helix DNA-binding domain"/>
    <property type="match status" value="1"/>
</dbReference>
<reference evidence="11 12" key="1">
    <citation type="submission" date="2018-12" db="EMBL/GenBank/DDBJ databases">
        <authorList>
            <person name="Sun L."/>
            <person name="Chen Z."/>
        </authorList>
    </citation>
    <scope>NUCLEOTIDE SEQUENCE [LARGE SCALE GENOMIC DNA]</scope>
    <source>
        <strain evidence="11 12">LMG 29736</strain>
    </source>
</reference>
<proteinExistence type="predicted"/>
<evidence type="ECO:0000313" key="13">
    <source>
        <dbReference type="Proteomes" id="UP000680670"/>
    </source>
</evidence>
<dbReference type="SUPFAM" id="SSF52172">
    <property type="entry name" value="CheY-like"/>
    <property type="match status" value="1"/>
</dbReference>
<evidence type="ECO:0000313" key="11">
    <source>
        <dbReference type="EMBL" id="RST56930.1"/>
    </source>
</evidence>
<evidence type="ECO:0000313" key="12">
    <source>
        <dbReference type="Proteomes" id="UP000287296"/>
    </source>
</evidence>
<dbReference type="PROSITE" id="PS51755">
    <property type="entry name" value="OMPR_PHOB"/>
    <property type="match status" value="1"/>
</dbReference>
<dbReference type="InterPro" id="IPR011006">
    <property type="entry name" value="CheY-like_superfamily"/>
</dbReference>
<evidence type="ECO:0000256" key="3">
    <source>
        <dbReference type="ARBA" id="ARBA00023015"/>
    </source>
</evidence>
<dbReference type="RefSeq" id="WP_120119580.1">
    <property type="nucleotide sequence ID" value="NZ_BORI01000021.1"/>
</dbReference>
<dbReference type="InterPro" id="IPR001789">
    <property type="entry name" value="Sig_transdc_resp-reg_receiver"/>
</dbReference>
<keyword evidence="13" id="KW-1185">Reference proteome</keyword>
<dbReference type="Proteomes" id="UP000287296">
    <property type="component" value="Unassembled WGS sequence"/>
</dbReference>
<keyword evidence="2" id="KW-0902">Two-component regulatory system</keyword>
<dbReference type="PANTHER" id="PTHR35807">
    <property type="entry name" value="TRANSCRIPTIONAL REGULATOR REDD-RELATED"/>
    <property type="match status" value="1"/>
</dbReference>
<dbReference type="Pfam" id="PF00072">
    <property type="entry name" value="Response_reg"/>
    <property type="match status" value="1"/>
</dbReference>
<dbReference type="EMBL" id="QYTW02000053">
    <property type="protein sequence ID" value="RST56930.1"/>
    <property type="molecule type" value="Genomic_DNA"/>
</dbReference>
<comment type="subcellular location">
    <subcellularLocation>
        <location evidence="1">Cytoplasm</location>
    </subcellularLocation>
</comment>
<gene>
    <name evidence="11" type="ORF">D5F11_025480</name>
    <name evidence="10" type="ORF">J6TS1_19530</name>
</gene>
<sequence length="352" mass="41756">MQILVLEGRLDEKDYLYSVLKNTEVFSNIVFFYDSTEALGYLKKNRVDVIFIDIDIEKTNRIYFAEFIKSYDNSIQIIFLANDGKLAVKAFDINALDYIIKPITLVRLRKSLNRILAANYNDKKIHIQCLGKLELNRSSKTQTSIKTSIKWRTTKSKELFCFLLHNNNRSMSKELLIEKLWPYLSEKDSTALLYTTIYHVRKALSSIGPTIKLLRDLGGYYLHLSETDIDVWRWERILNQFPNINKGNKEIVLEMVKKYRPYLEDEDYVWAESERVRLHNMWLNNTYKLIEYFTSNKWHEKAIQLCYDIQAIDSTEQKSHQFLLNIYNEIGDVDKAIKQYARLKKIEKQLIK</sequence>
<evidence type="ECO:0000256" key="4">
    <source>
        <dbReference type="ARBA" id="ARBA00023125"/>
    </source>
</evidence>
<evidence type="ECO:0000256" key="1">
    <source>
        <dbReference type="ARBA" id="ARBA00004496"/>
    </source>
</evidence>
<dbReference type="GO" id="GO:0003677">
    <property type="term" value="F:DNA binding"/>
    <property type="evidence" value="ECO:0007669"/>
    <property type="project" value="UniProtKB-UniRule"/>
</dbReference>
<evidence type="ECO:0000256" key="5">
    <source>
        <dbReference type="ARBA" id="ARBA00023163"/>
    </source>
</evidence>
<keyword evidence="3" id="KW-0805">Transcription regulation</keyword>
<dbReference type="InterPro" id="IPR036388">
    <property type="entry name" value="WH-like_DNA-bd_sf"/>
</dbReference>
<protein>
    <submittedName>
        <fullName evidence="10 11">Response regulator</fullName>
    </submittedName>
</protein>
<dbReference type="SMART" id="SM00862">
    <property type="entry name" value="Trans_reg_C"/>
    <property type="match status" value="1"/>
</dbReference>
<accession>A0A429X1C5</accession>
<dbReference type="GO" id="GO:0000160">
    <property type="term" value="P:phosphorelay signal transduction system"/>
    <property type="evidence" value="ECO:0007669"/>
    <property type="project" value="UniProtKB-KW"/>
</dbReference>
<evidence type="ECO:0000256" key="6">
    <source>
        <dbReference type="PROSITE-ProRule" id="PRU00169"/>
    </source>
</evidence>
<evidence type="ECO:0000256" key="7">
    <source>
        <dbReference type="PROSITE-ProRule" id="PRU01091"/>
    </source>
</evidence>
<name>A0A429X1C5_SIMTE</name>
<keyword evidence="4 7" id="KW-0238">DNA-binding</keyword>
<keyword evidence="6" id="KW-0597">Phosphoprotein</keyword>
<dbReference type="GO" id="GO:0005737">
    <property type="term" value="C:cytoplasm"/>
    <property type="evidence" value="ECO:0007669"/>
    <property type="project" value="UniProtKB-SubCell"/>
</dbReference>
<dbReference type="EMBL" id="BORJ01000004">
    <property type="protein sequence ID" value="GIN96083.1"/>
    <property type="molecule type" value="Genomic_DNA"/>
</dbReference>
<dbReference type="OrthoDB" id="3190595at2"/>
<feature type="modified residue" description="4-aspartylphosphate" evidence="6">
    <location>
        <position position="53"/>
    </location>
</feature>
<keyword evidence="5" id="KW-0804">Transcription</keyword>
<organism evidence="11 12">
    <name type="scientific">Siminovitchia terrae</name>
    <name type="common">Bacillus terrae</name>
    <dbReference type="NCBI Taxonomy" id="1914933"/>
    <lineage>
        <taxon>Bacteria</taxon>
        <taxon>Bacillati</taxon>
        <taxon>Bacillota</taxon>
        <taxon>Bacilli</taxon>
        <taxon>Bacillales</taxon>
        <taxon>Bacillaceae</taxon>
        <taxon>Siminovitchia</taxon>
    </lineage>
</organism>
<evidence type="ECO:0000259" key="9">
    <source>
        <dbReference type="PROSITE" id="PS51755"/>
    </source>
</evidence>
<feature type="domain" description="Response regulatory" evidence="8">
    <location>
        <begin position="2"/>
        <end position="116"/>
    </location>
</feature>